<dbReference type="GeneID" id="9818346"/>
<reference evidence="2 3" key="1">
    <citation type="submission" date="2019-12" db="EMBL/GenBank/DDBJ databases">
        <title>Chromosome-level assembly of the Caenorhabditis remanei genome.</title>
        <authorList>
            <person name="Teterina A.A."/>
            <person name="Willis J.H."/>
            <person name="Phillips P.C."/>
        </authorList>
    </citation>
    <scope>NUCLEOTIDE SEQUENCE [LARGE SCALE GENOMIC DNA]</scope>
    <source>
        <strain evidence="2 3">PX506</strain>
        <tissue evidence="2">Whole organism</tissue>
    </source>
</reference>
<comment type="caution">
    <text evidence="2">The sequence shown here is derived from an EMBL/GenBank/DDBJ whole genome shotgun (WGS) entry which is preliminary data.</text>
</comment>
<proteinExistence type="predicted"/>
<dbReference type="CTD" id="9818346"/>
<evidence type="ECO:0000313" key="3">
    <source>
        <dbReference type="Proteomes" id="UP000483820"/>
    </source>
</evidence>
<dbReference type="EMBL" id="WUAV01000003">
    <property type="protein sequence ID" value="KAF1760883.1"/>
    <property type="molecule type" value="Genomic_DNA"/>
</dbReference>
<evidence type="ECO:0000256" key="1">
    <source>
        <dbReference type="SAM" id="MobiDB-lite"/>
    </source>
</evidence>
<organism evidence="2 3">
    <name type="scientific">Caenorhabditis remanei</name>
    <name type="common">Caenorhabditis vulgaris</name>
    <dbReference type="NCBI Taxonomy" id="31234"/>
    <lineage>
        <taxon>Eukaryota</taxon>
        <taxon>Metazoa</taxon>
        <taxon>Ecdysozoa</taxon>
        <taxon>Nematoda</taxon>
        <taxon>Chromadorea</taxon>
        <taxon>Rhabditida</taxon>
        <taxon>Rhabditina</taxon>
        <taxon>Rhabditomorpha</taxon>
        <taxon>Rhabditoidea</taxon>
        <taxon>Rhabditidae</taxon>
        <taxon>Peloderinae</taxon>
        <taxon>Caenorhabditis</taxon>
    </lineage>
</organism>
<dbReference type="RefSeq" id="XP_053586811.1">
    <property type="nucleotide sequence ID" value="XM_053727234.1"/>
</dbReference>
<protein>
    <submittedName>
        <fullName evidence="2">Uncharacterized protein</fullName>
    </submittedName>
</protein>
<dbReference type="Proteomes" id="UP000483820">
    <property type="component" value="Chromosome III"/>
</dbReference>
<feature type="compositionally biased region" description="Basic and acidic residues" evidence="1">
    <location>
        <begin position="9"/>
        <end position="34"/>
    </location>
</feature>
<evidence type="ECO:0000313" key="2">
    <source>
        <dbReference type="EMBL" id="KAF1760883.1"/>
    </source>
</evidence>
<dbReference type="AlphaFoldDB" id="A0A6A5H2W8"/>
<sequence length="103" mass="12118">MEDNGFEQNDGKYELEKRSSEQAEKEKKDREASRGESSSTVHDAEEDHKQSIKKEDLESDSTIDRIEKLLIDIKNLMIEEKSHRPVSEDRVREMIEERLQAKK</sequence>
<feature type="compositionally biased region" description="Basic and acidic residues" evidence="1">
    <location>
        <begin position="42"/>
        <end position="61"/>
    </location>
</feature>
<accession>A0A6A5H2W8</accession>
<feature type="region of interest" description="Disordered" evidence="1">
    <location>
        <begin position="1"/>
        <end position="61"/>
    </location>
</feature>
<gene>
    <name evidence="2" type="ORF">GCK72_009134</name>
</gene>
<name>A0A6A5H2W8_CAERE</name>
<dbReference type="KEGG" id="crq:GCK72_009134"/>